<evidence type="ECO:0000256" key="3">
    <source>
        <dbReference type="ARBA" id="ARBA00022527"/>
    </source>
</evidence>
<evidence type="ECO:0000256" key="4">
    <source>
        <dbReference type="ARBA" id="ARBA00022679"/>
    </source>
</evidence>
<comment type="catalytic activity">
    <reaction evidence="10">
        <text>L-tyrosyl-[protein] + ATP = O-phospho-L-tyrosyl-[protein] + ADP + H(+)</text>
        <dbReference type="Rhea" id="RHEA:10596"/>
        <dbReference type="Rhea" id="RHEA-COMP:10136"/>
        <dbReference type="Rhea" id="RHEA-COMP:20101"/>
        <dbReference type="ChEBI" id="CHEBI:15378"/>
        <dbReference type="ChEBI" id="CHEBI:30616"/>
        <dbReference type="ChEBI" id="CHEBI:46858"/>
        <dbReference type="ChEBI" id="CHEBI:61978"/>
        <dbReference type="ChEBI" id="CHEBI:456216"/>
        <dbReference type="EC" id="2.7.12.1"/>
    </reaction>
</comment>
<dbReference type="InterPro" id="IPR042521">
    <property type="entry name" value="DYRK"/>
</dbReference>
<dbReference type="PROSITE" id="PS00108">
    <property type="entry name" value="PROTEIN_KINASE_ST"/>
    <property type="match status" value="1"/>
</dbReference>
<evidence type="ECO:0000256" key="6">
    <source>
        <dbReference type="ARBA" id="ARBA00022777"/>
    </source>
</evidence>
<dbReference type="CDD" id="cd14210">
    <property type="entry name" value="PKc_DYRK"/>
    <property type="match status" value="1"/>
</dbReference>
<evidence type="ECO:0000256" key="7">
    <source>
        <dbReference type="ARBA" id="ARBA00022840"/>
    </source>
</evidence>
<dbReference type="PROSITE" id="PS00107">
    <property type="entry name" value="PROTEIN_KINASE_ATP"/>
    <property type="match status" value="1"/>
</dbReference>
<evidence type="ECO:0000259" key="13">
    <source>
        <dbReference type="PROSITE" id="PS50011"/>
    </source>
</evidence>
<dbReference type="Gene3D" id="3.30.10.30">
    <property type="entry name" value="DYRK"/>
    <property type="match status" value="1"/>
</dbReference>
<evidence type="ECO:0000256" key="2">
    <source>
        <dbReference type="ARBA" id="ARBA00013203"/>
    </source>
</evidence>
<feature type="compositionally biased region" description="Polar residues" evidence="12">
    <location>
        <begin position="438"/>
        <end position="451"/>
    </location>
</feature>
<dbReference type="GO" id="GO:0005737">
    <property type="term" value="C:cytoplasm"/>
    <property type="evidence" value="ECO:0007669"/>
    <property type="project" value="TreeGrafter"/>
</dbReference>
<dbReference type="SUPFAM" id="SSF56112">
    <property type="entry name" value="Protein kinase-like (PK-like)"/>
    <property type="match status" value="1"/>
</dbReference>
<sequence length="518" mass="57862">MSISMNMDISLSESDGEGGAPLTPSDILAHYRYELTKFEESEVLKYPEIHYFGQRCEEKIEAPCSGPNDGYDQDNGEYKIVIGDHLAYRYEIVEPLGSGAFGQVVKAIDHSDNSLVAVKLIRNRKRVAIQAQSEIDILRHIREADPTGRFGIVIMFDDFIFRNHVCIVYEILGCNLYDEMKSHDFYPMKMNAVRQIAARVLVSLTFLWKENIMHCDLKPENILIKGQETTSVRVVDLGTACFDTSSRLMYIQSRFYRAPEVIMGIPYGKPIDLWSYACILCELLTGYPMFPGENEADQLFSIMEYLGPPPPEMISRSRYKNKYFSADGTPKVTKNPRGERRVPGSRSLANFLALPEDSQFISFINQFFVWDQHERVTPREAMQHPWIVEEFVFRKDKKSHEENAASEDDGDDDPFRQSATGGAGDGVIRTRPARTTAPIPQSVTSDANSIPLTPGMKPNNLVLSSAIPPGIPATNAATASMTHTATPTATPRPAVSPQSVATSETMALAYSPMSSQLS</sequence>
<evidence type="ECO:0000256" key="11">
    <source>
        <dbReference type="PROSITE-ProRule" id="PRU10141"/>
    </source>
</evidence>
<dbReference type="PROSITE" id="PS50011">
    <property type="entry name" value="PROTEIN_KINASE_DOM"/>
    <property type="match status" value="1"/>
</dbReference>
<keyword evidence="6 14" id="KW-0418">Kinase</keyword>
<dbReference type="AlphaFoldDB" id="S9UJS5"/>
<gene>
    <name evidence="14" type="ORF">STCU_04686</name>
</gene>
<feature type="domain" description="Protein kinase" evidence="13">
    <location>
        <begin position="90"/>
        <end position="387"/>
    </location>
</feature>
<evidence type="ECO:0000256" key="10">
    <source>
        <dbReference type="ARBA" id="ARBA00051680"/>
    </source>
</evidence>
<dbReference type="InterPro" id="IPR050494">
    <property type="entry name" value="Ser_Thr_dual-spec_kinase"/>
</dbReference>
<feature type="binding site" evidence="11">
    <location>
        <position position="119"/>
    </location>
    <ligand>
        <name>ATP</name>
        <dbReference type="ChEBI" id="CHEBI:30616"/>
    </ligand>
</feature>
<dbReference type="InterPro" id="IPR011009">
    <property type="entry name" value="Kinase-like_dom_sf"/>
</dbReference>
<comment type="similarity">
    <text evidence="1">Belongs to the protein kinase superfamily. CMGC Ser/Thr protein kinase family. MNB/DYRK subfamily.</text>
</comment>
<evidence type="ECO:0000256" key="5">
    <source>
        <dbReference type="ARBA" id="ARBA00022741"/>
    </source>
</evidence>
<dbReference type="GO" id="GO:0005856">
    <property type="term" value="C:cytoskeleton"/>
    <property type="evidence" value="ECO:0007669"/>
    <property type="project" value="TreeGrafter"/>
</dbReference>
<evidence type="ECO:0000256" key="9">
    <source>
        <dbReference type="ARBA" id="ARBA00049308"/>
    </source>
</evidence>
<dbReference type="InterPro" id="IPR008271">
    <property type="entry name" value="Ser/Thr_kinase_AS"/>
</dbReference>
<dbReference type="Proteomes" id="UP000015354">
    <property type="component" value="Unassembled WGS sequence"/>
</dbReference>
<organism evidence="14 15">
    <name type="scientific">Strigomonas culicis</name>
    <dbReference type="NCBI Taxonomy" id="28005"/>
    <lineage>
        <taxon>Eukaryota</taxon>
        <taxon>Discoba</taxon>
        <taxon>Euglenozoa</taxon>
        <taxon>Kinetoplastea</taxon>
        <taxon>Metakinetoplastina</taxon>
        <taxon>Trypanosomatida</taxon>
        <taxon>Trypanosomatidae</taxon>
        <taxon>Strigomonadinae</taxon>
        <taxon>Strigomonas</taxon>
    </lineage>
</organism>
<feature type="region of interest" description="Disordered" evidence="12">
    <location>
        <begin position="398"/>
        <end position="452"/>
    </location>
</feature>
<dbReference type="Pfam" id="PF00069">
    <property type="entry name" value="Pkinase"/>
    <property type="match status" value="1"/>
</dbReference>
<dbReference type="PANTHER" id="PTHR24058:SF22">
    <property type="entry name" value="DUAL SPECIFICITY TYROSINE-PHOSPHORYLATION-REGULATED KINASE 4"/>
    <property type="match status" value="1"/>
</dbReference>
<name>S9UJS5_9TRYP</name>
<feature type="compositionally biased region" description="Polar residues" evidence="12">
    <location>
        <begin position="1"/>
        <end position="13"/>
    </location>
</feature>
<dbReference type="Gene3D" id="1.10.510.10">
    <property type="entry name" value="Transferase(Phosphotransferase) domain 1"/>
    <property type="match status" value="1"/>
</dbReference>
<dbReference type="GO" id="GO:0004712">
    <property type="term" value="F:protein serine/threonine/tyrosine kinase activity"/>
    <property type="evidence" value="ECO:0007669"/>
    <property type="project" value="UniProtKB-EC"/>
</dbReference>
<keyword evidence="4" id="KW-0808">Transferase</keyword>
<feature type="non-terminal residue" evidence="14">
    <location>
        <position position="518"/>
    </location>
</feature>
<evidence type="ECO:0000313" key="14">
    <source>
        <dbReference type="EMBL" id="EPY29178.1"/>
    </source>
</evidence>
<evidence type="ECO:0000256" key="1">
    <source>
        <dbReference type="ARBA" id="ARBA00008867"/>
    </source>
</evidence>
<dbReference type="EC" id="2.7.12.1" evidence="2"/>
<feature type="region of interest" description="Disordered" evidence="12">
    <location>
        <begin position="1"/>
        <end position="20"/>
    </location>
</feature>
<comment type="catalytic activity">
    <reaction evidence="8">
        <text>L-seryl-[protein] + ATP = O-phospho-L-seryl-[protein] + ADP + H(+)</text>
        <dbReference type="Rhea" id="RHEA:17989"/>
        <dbReference type="Rhea" id="RHEA-COMP:9863"/>
        <dbReference type="Rhea" id="RHEA-COMP:11604"/>
        <dbReference type="ChEBI" id="CHEBI:15378"/>
        <dbReference type="ChEBI" id="CHEBI:29999"/>
        <dbReference type="ChEBI" id="CHEBI:30616"/>
        <dbReference type="ChEBI" id="CHEBI:83421"/>
        <dbReference type="ChEBI" id="CHEBI:456216"/>
        <dbReference type="EC" id="2.7.12.1"/>
    </reaction>
</comment>
<proteinExistence type="inferred from homology"/>
<keyword evidence="15" id="KW-1185">Reference proteome</keyword>
<comment type="catalytic activity">
    <reaction evidence="9">
        <text>L-threonyl-[protein] + ATP = O-phospho-L-threonyl-[protein] + ADP + H(+)</text>
        <dbReference type="Rhea" id="RHEA:46608"/>
        <dbReference type="Rhea" id="RHEA-COMP:11060"/>
        <dbReference type="Rhea" id="RHEA-COMP:11605"/>
        <dbReference type="ChEBI" id="CHEBI:15378"/>
        <dbReference type="ChEBI" id="CHEBI:30013"/>
        <dbReference type="ChEBI" id="CHEBI:30616"/>
        <dbReference type="ChEBI" id="CHEBI:61977"/>
        <dbReference type="ChEBI" id="CHEBI:456216"/>
        <dbReference type="EC" id="2.7.12.1"/>
    </reaction>
</comment>
<keyword evidence="7 11" id="KW-0067">ATP-binding</keyword>
<comment type="caution">
    <text evidence="14">The sequence shown here is derived from an EMBL/GenBank/DDBJ whole genome shotgun (WGS) entry which is preliminary data.</text>
</comment>
<dbReference type="GO" id="GO:0004674">
    <property type="term" value="F:protein serine/threonine kinase activity"/>
    <property type="evidence" value="ECO:0007669"/>
    <property type="project" value="UniProtKB-KW"/>
</dbReference>
<dbReference type="InterPro" id="IPR000719">
    <property type="entry name" value="Prot_kinase_dom"/>
</dbReference>
<reference evidence="14 15" key="1">
    <citation type="journal article" date="2013" name="PLoS ONE">
        <title>Predicting the Proteins of Angomonas deanei, Strigomonas culicis and Their Respective Endosymbionts Reveals New Aspects of the Trypanosomatidae Family.</title>
        <authorList>
            <person name="Motta M.C."/>
            <person name="Martins A.C."/>
            <person name="de Souza S.S."/>
            <person name="Catta-Preta C.M."/>
            <person name="Silva R."/>
            <person name="Klein C.C."/>
            <person name="de Almeida L.G."/>
            <person name="de Lima Cunha O."/>
            <person name="Ciapina L.P."/>
            <person name="Brocchi M."/>
            <person name="Colabardini A.C."/>
            <person name="de Araujo Lima B."/>
            <person name="Machado C.R."/>
            <person name="de Almeida Soares C.M."/>
            <person name="Probst C.M."/>
            <person name="de Menezes C.B."/>
            <person name="Thompson C.E."/>
            <person name="Bartholomeu D.C."/>
            <person name="Gradia D.F."/>
            <person name="Pavoni D.P."/>
            <person name="Grisard E.C."/>
            <person name="Fantinatti-Garboggini F."/>
            <person name="Marchini F.K."/>
            <person name="Rodrigues-Luiz G.F."/>
            <person name="Wagner G."/>
            <person name="Goldman G.H."/>
            <person name="Fietto J.L."/>
            <person name="Elias M.C."/>
            <person name="Goldman M.H."/>
            <person name="Sagot M.F."/>
            <person name="Pereira M."/>
            <person name="Stoco P.H."/>
            <person name="de Mendonca-Neto R.P."/>
            <person name="Teixeira S.M."/>
            <person name="Maciel T.E."/>
            <person name="de Oliveira Mendes T.A."/>
            <person name="Urmenyi T.P."/>
            <person name="de Souza W."/>
            <person name="Schenkman S."/>
            <person name="de Vasconcelos A.T."/>
        </authorList>
    </citation>
    <scope>NUCLEOTIDE SEQUENCE [LARGE SCALE GENOMIC DNA]</scope>
</reference>
<protein>
    <recommendedName>
        <fullName evidence="2">dual-specificity kinase</fullName>
        <ecNumber evidence="2">2.7.12.1</ecNumber>
    </recommendedName>
</protein>
<evidence type="ECO:0000256" key="12">
    <source>
        <dbReference type="SAM" id="MobiDB-lite"/>
    </source>
</evidence>
<dbReference type="EMBL" id="ATMH01004686">
    <property type="protein sequence ID" value="EPY29178.1"/>
    <property type="molecule type" value="Genomic_DNA"/>
</dbReference>
<accession>S9UJS5</accession>
<dbReference type="InterPro" id="IPR017441">
    <property type="entry name" value="Protein_kinase_ATP_BS"/>
</dbReference>
<evidence type="ECO:0000256" key="8">
    <source>
        <dbReference type="ARBA" id="ARBA00049003"/>
    </source>
</evidence>
<evidence type="ECO:0000313" key="15">
    <source>
        <dbReference type="Proteomes" id="UP000015354"/>
    </source>
</evidence>
<dbReference type="Gene3D" id="3.30.200.20">
    <property type="entry name" value="Phosphorylase Kinase, domain 1"/>
    <property type="match status" value="1"/>
</dbReference>
<dbReference type="OrthoDB" id="9332038at2759"/>
<dbReference type="GO" id="GO:0005524">
    <property type="term" value="F:ATP binding"/>
    <property type="evidence" value="ECO:0007669"/>
    <property type="project" value="UniProtKB-UniRule"/>
</dbReference>
<keyword evidence="5 11" id="KW-0547">Nucleotide-binding</keyword>
<keyword evidence="3" id="KW-0723">Serine/threonine-protein kinase</keyword>
<dbReference type="SMART" id="SM00220">
    <property type="entry name" value="S_TKc"/>
    <property type="match status" value="1"/>
</dbReference>
<dbReference type="PANTHER" id="PTHR24058">
    <property type="entry name" value="DUAL SPECIFICITY PROTEIN KINASE"/>
    <property type="match status" value="1"/>
</dbReference>